<accession>A0AA47KL47</accession>
<evidence type="ECO:0000313" key="1">
    <source>
        <dbReference type="EMBL" id="WBA08622.1"/>
    </source>
</evidence>
<gene>
    <name evidence="1" type="ORF">N8M53_12720</name>
</gene>
<dbReference type="RefSeq" id="WP_269579029.1">
    <property type="nucleotide sequence ID" value="NZ_CP114588.1"/>
</dbReference>
<dbReference type="EMBL" id="CP114588">
    <property type="protein sequence ID" value="WBA08622.1"/>
    <property type="molecule type" value="Genomic_DNA"/>
</dbReference>
<evidence type="ECO:0000313" key="2">
    <source>
        <dbReference type="Proteomes" id="UP001164748"/>
    </source>
</evidence>
<sequence>MQCHRINELLDLLNQSWQKNPDYSLMQMLIQIANEAGHGQDVTTLSDDTLIYQLKMRLEDSNAPIPGLAKDCEDDFKAAILRARGIPPHQSS</sequence>
<dbReference type="InterPro" id="IPR038134">
    <property type="entry name" value="YihD_sf"/>
</dbReference>
<dbReference type="AlphaFoldDB" id="A0AA47KL47"/>
<reference evidence="1" key="1">
    <citation type="submission" date="2022-09" db="EMBL/GenBank/DDBJ databases">
        <authorList>
            <person name="Li Z.-J."/>
        </authorList>
    </citation>
    <scope>NUCLEOTIDE SEQUENCE</scope>
    <source>
        <strain evidence="1">TGB11</strain>
    </source>
</reference>
<name>A0AA47KL47_9GAMM</name>
<dbReference type="InterPro" id="IPR009383">
    <property type="entry name" value="DUF1040"/>
</dbReference>
<dbReference type="Gene3D" id="1.10.1580.20">
    <property type="entry name" value="Protein of unknown function DUF1040"/>
    <property type="match status" value="1"/>
</dbReference>
<organism evidence="1 2">
    <name type="scientific">Salinivibrio kushneri</name>
    <dbReference type="NCBI Taxonomy" id="1908198"/>
    <lineage>
        <taxon>Bacteria</taxon>
        <taxon>Pseudomonadati</taxon>
        <taxon>Pseudomonadota</taxon>
        <taxon>Gammaproteobacteria</taxon>
        <taxon>Vibrionales</taxon>
        <taxon>Vibrionaceae</taxon>
        <taxon>Salinivibrio</taxon>
    </lineage>
</organism>
<proteinExistence type="predicted"/>
<dbReference type="Pfam" id="PF06288">
    <property type="entry name" value="DUF1040"/>
    <property type="match status" value="1"/>
</dbReference>
<dbReference type="Proteomes" id="UP001164748">
    <property type="component" value="Chromosome"/>
</dbReference>
<protein>
    <submittedName>
        <fullName evidence="1">YihD family protein</fullName>
    </submittedName>
</protein>